<feature type="domain" description="tRNA nucleotidyltransferase/poly(A) polymerase RNA and SrmB- binding" evidence="13">
    <location>
        <begin position="173"/>
        <end position="227"/>
    </location>
</feature>
<dbReference type="STRING" id="1385513.N780_12415"/>
<comment type="catalytic activity">
    <reaction evidence="11">
        <text>a tRNA with a 3' CCA end + 2 CTP + ATP = a tRNA with a 3' CCACCA end + 3 diphosphate</text>
        <dbReference type="Rhea" id="RHEA:76235"/>
        <dbReference type="Rhea" id="RHEA-COMP:10468"/>
        <dbReference type="Rhea" id="RHEA-COMP:18655"/>
        <dbReference type="ChEBI" id="CHEBI:30616"/>
        <dbReference type="ChEBI" id="CHEBI:33019"/>
        <dbReference type="ChEBI" id="CHEBI:37563"/>
        <dbReference type="ChEBI" id="CHEBI:83071"/>
        <dbReference type="ChEBI" id="CHEBI:195187"/>
    </reaction>
</comment>
<dbReference type="CDD" id="cd05398">
    <property type="entry name" value="NT_ClassII-CCAase"/>
    <property type="match status" value="1"/>
</dbReference>
<dbReference type="EMBL" id="AVBG01000001">
    <property type="protein sequence ID" value="KGP93111.1"/>
    <property type="molecule type" value="Genomic_DNA"/>
</dbReference>
<comment type="catalytic activity">
    <reaction evidence="11">
        <text>a tRNA precursor + 2 CTP + ATP = a tRNA with a 3' CCA end + 3 diphosphate</text>
        <dbReference type="Rhea" id="RHEA:14433"/>
        <dbReference type="Rhea" id="RHEA-COMP:10465"/>
        <dbReference type="Rhea" id="RHEA-COMP:10468"/>
        <dbReference type="ChEBI" id="CHEBI:30616"/>
        <dbReference type="ChEBI" id="CHEBI:33019"/>
        <dbReference type="ChEBI" id="CHEBI:37563"/>
        <dbReference type="ChEBI" id="CHEBI:74896"/>
        <dbReference type="ChEBI" id="CHEBI:83071"/>
        <dbReference type="EC" id="2.7.7.72"/>
    </reaction>
</comment>
<dbReference type="Gene3D" id="1.20.58.560">
    <property type="match status" value="1"/>
</dbReference>
<dbReference type="InterPro" id="IPR032810">
    <property type="entry name" value="CCA-adding_enz_C"/>
</dbReference>
<feature type="binding site" evidence="11">
    <location>
        <position position="31"/>
    </location>
    <ligand>
        <name>CTP</name>
        <dbReference type="ChEBI" id="CHEBI:37563"/>
    </ligand>
</feature>
<keyword evidence="5 11" id="KW-0479">Metal-binding</keyword>
<accession>A0A0A2V2R5</accession>
<dbReference type="InterPro" id="IPR023068">
    <property type="entry name" value="CCA-adding_enz_firmicutes"/>
</dbReference>
<dbReference type="PANTHER" id="PTHR46173">
    <property type="entry name" value="CCA TRNA NUCLEOTIDYLTRANSFERASE 1, MITOCHONDRIAL"/>
    <property type="match status" value="1"/>
</dbReference>
<feature type="binding site" evidence="11">
    <location>
        <position position="115"/>
    </location>
    <ligand>
        <name>CTP</name>
        <dbReference type="ChEBI" id="CHEBI:37563"/>
    </ligand>
</feature>
<keyword evidence="8 11" id="KW-0067">ATP-binding</keyword>
<keyword evidence="10 11" id="KW-0694">RNA-binding</keyword>
<feature type="binding site" evidence="11">
    <location>
        <position position="167"/>
    </location>
    <ligand>
        <name>ATP</name>
        <dbReference type="ChEBI" id="CHEBI:30616"/>
    </ligand>
</feature>
<comment type="cofactor">
    <cofactor evidence="1 11">
        <name>Mg(2+)</name>
        <dbReference type="ChEBI" id="CHEBI:18420"/>
    </cofactor>
</comment>
<dbReference type="InterPro" id="IPR032828">
    <property type="entry name" value="PolyA_RNA-bd"/>
</dbReference>
<dbReference type="Gene3D" id="3.30.460.10">
    <property type="entry name" value="Beta Polymerase, domain 2"/>
    <property type="match status" value="1"/>
</dbReference>
<dbReference type="GO" id="GO:0005524">
    <property type="term" value="F:ATP binding"/>
    <property type="evidence" value="ECO:0007669"/>
    <property type="project" value="UniProtKB-UniRule"/>
</dbReference>
<dbReference type="Pfam" id="PF12627">
    <property type="entry name" value="PolyA_pol_RNAbd"/>
    <property type="match status" value="1"/>
</dbReference>
<dbReference type="InterPro" id="IPR043519">
    <property type="entry name" value="NT_sf"/>
</dbReference>
<dbReference type="NCBIfam" id="NF009814">
    <property type="entry name" value="PRK13299.1"/>
    <property type="match status" value="1"/>
</dbReference>
<feature type="binding site" evidence="11">
    <location>
        <position position="158"/>
    </location>
    <ligand>
        <name>CTP</name>
        <dbReference type="ChEBI" id="CHEBI:37563"/>
    </ligand>
</feature>
<dbReference type="InterPro" id="IPR050264">
    <property type="entry name" value="Bact_CCA-adding_enz_type3_sf"/>
</dbReference>
<proteinExistence type="inferred from homology"/>
<evidence type="ECO:0000256" key="3">
    <source>
        <dbReference type="ARBA" id="ARBA00022694"/>
    </source>
</evidence>
<dbReference type="EC" id="2.7.7.72" evidence="11"/>
<feature type="domain" description="Poly A polymerase head" evidence="12">
    <location>
        <begin position="26"/>
        <end position="145"/>
    </location>
</feature>
<sequence>MNKQLEKPFLEALPVLFILMKQGYEAYFVGGSVRDHIMGREIGDIDIATSARPEQVQALFEKVIPIGIDHGTVVVNYEGTSYEVTTYRVDGEYNDFRHPDEVKYVATIEEDLSRRDFTMNAIAMSYKGELVDPYGGKESIINRSIETVRDAAERFQEDPLRMMRALRFTSQLGFTISSSTFQAVQDYAYLLDKIAVERIAIEFEKFLMGDWVQSSFEHLITSNLPQFMPVFSTHHDLMAKSTELSWEPLNGLEEAFAIFVLSSHELSVTSFSEQWKCSKKLKKESEVLVKAYNLLRTEPLKWVVYQLGEERLISFKRILSILGDQEDQVETLRQTLLGLPIYSKSGLSISGNDIKNWFPDQKPGPWIKEHMDKVERAVVIGHLKNEKEAIEMWVKQWNQQEGS</sequence>
<dbReference type="AlphaFoldDB" id="A0A0A2V2R5"/>
<dbReference type="Pfam" id="PF13735">
    <property type="entry name" value="tRNA_NucTran2_2"/>
    <property type="match status" value="1"/>
</dbReference>
<dbReference type="Proteomes" id="UP000030153">
    <property type="component" value="Unassembled WGS sequence"/>
</dbReference>
<dbReference type="Pfam" id="PF01743">
    <property type="entry name" value="PolyA_pol"/>
    <property type="match status" value="1"/>
</dbReference>
<evidence type="ECO:0000256" key="7">
    <source>
        <dbReference type="ARBA" id="ARBA00022800"/>
    </source>
</evidence>
<comment type="function">
    <text evidence="11">Catalyzes the addition and repair of the essential 3'-terminal CCA sequence in tRNAs without using a nucleic acid template. Adds these three nucleotides in the order of C, C, and A to the tRNA nucleotide-73, using CTP and ATP as substrates and producing inorganic pyrophosphate. tRNA 3'-terminal CCA addition is required both for tRNA processing and repair. Also involved in tRNA surveillance by mediating tandem CCA addition to generate a CCACCA at the 3' terminus of unstable tRNAs. While stable tRNAs receive only 3'-terminal CCA, unstable tRNAs are marked with CCACCA and rapidly degraded.</text>
</comment>
<keyword evidence="3 11" id="KW-0819">tRNA processing</keyword>
<feature type="binding site" evidence="11">
    <location>
        <position position="115"/>
    </location>
    <ligand>
        <name>ATP</name>
        <dbReference type="ChEBI" id="CHEBI:30616"/>
    </ligand>
</feature>
<dbReference type="Gene3D" id="1.10.246.80">
    <property type="match status" value="1"/>
</dbReference>
<comment type="similarity">
    <text evidence="11">Belongs to the tRNA nucleotidyltransferase/poly(A) polymerase family. Bacterial CCA-adding enzyme type 3 subfamily.</text>
</comment>
<dbReference type="GO" id="GO:0000049">
    <property type="term" value="F:tRNA binding"/>
    <property type="evidence" value="ECO:0007669"/>
    <property type="project" value="UniProtKB-UniRule"/>
</dbReference>
<dbReference type="GO" id="GO:0042245">
    <property type="term" value="P:RNA repair"/>
    <property type="evidence" value="ECO:0007669"/>
    <property type="project" value="UniProtKB-KW"/>
</dbReference>
<dbReference type="eggNOG" id="COG0617">
    <property type="taxonomic scope" value="Bacteria"/>
</dbReference>
<feature type="binding site" evidence="11">
    <location>
        <position position="167"/>
    </location>
    <ligand>
        <name>CTP</name>
        <dbReference type="ChEBI" id="CHEBI:37563"/>
    </ligand>
</feature>
<keyword evidence="7 11" id="KW-0692">RNA repair</keyword>
<evidence type="ECO:0000313" key="15">
    <source>
        <dbReference type="EMBL" id="KGP93111.1"/>
    </source>
</evidence>
<dbReference type="GO" id="GO:0004810">
    <property type="term" value="F:CCA tRNA nucleotidyltransferase activity"/>
    <property type="evidence" value="ECO:0007669"/>
    <property type="project" value="UniProtKB-UniRule"/>
</dbReference>
<feature type="binding site" evidence="11">
    <location>
        <position position="158"/>
    </location>
    <ligand>
        <name>ATP</name>
        <dbReference type="ChEBI" id="CHEBI:30616"/>
    </ligand>
</feature>
<dbReference type="GO" id="GO:0160016">
    <property type="term" value="F:CCACCA tRNA nucleotidyltransferase activity"/>
    <property type="evidence" value="ECO:0007669"/>
    <property type="project" value="RHEA"/>
</dbReference>
<evidence type="ECO:0000256" key="9">
    <source>
        <dbReference type="ARBA" id="ARBA00022842"/>
    </source>
</evidence>
<reference evidence="15 16" key="1">
    <citation type="submission" date="2013-08" db="EMBL/GenBank/DDBJ databases">
        <title>Genome of Pontibacillus chungwhensis.</title>
        <authorList>
            <person name="Wang Q."/>
            <person name="Wang G."/>
        </authorList>
    </citation>
    <scope>NUCLEOTIDE SEQUENCE [LARGE SCALE GENOMIC DNA]</scope>
    <source>
        <strain evidence="15 16">BH030062</strain>
    </source>
</reference>
<dbReference type="PANTHER" id="PTHR46173:SF1">
    <property type="entry name" value="CCA TRNA NUCLEOTIDYLTRANSFERASE 1, MITOCHONDRIAL"/>
    <property type="match status" value="1"/>
</dbReference>
<feature type="binding site" evidence="11">
    <location>
        <position position="164"/>
    </location>
    <ligand>
        <name>ATP</name>
        <dbReference type="ChEBI" id="CHEBI:30616"/>
    </ligand>
</feature>
<comment type="caution">
    <text evidence="15">The sequence shown here is derived from an EMBL/GenBank/DDBJ whole genome shotgun (WGS) entry which is preliminary data.</text>
</comment>
<evidence type="ECO:0000259" key="14">
    <source>
        <dbReference type="Pfam" id="PF13735"/>
    </source>
</evidence>
<gene>
    <name evidence="11" type="primary">cca</name>
    <name evidence="15" type="ORF">N780_12415</name>
</gene>
<evidence type="ECO:0000256" key="6">
    <source>
        <dbReference type="ARBA" id="ARBA00022741"/>
    </source>
</evidence>
<feature type="binding site" evidence="11">
    <location>
        <position position="44"/>
    </location>
    <ligand>
        <name>Mg(2+)</name>
        <dbReference type="ChEBI" id="CHEBI:18420"/>
    </ligand>
</feature>
<dbReference type="GO" id="GO:0000287">
    <property type="term" value="F:magnesium ion binding"/>
    <property type="evidence" value="ECO:0007669"/>
    <property type="project" value="UniProtKB-UniRule"/>
</dbReference>
<feature type="binding site" evidence="11">
    <location>
        <position position="31"/>
    </location>
    <ligand>
        <name>ATP</name>
        <dbReference type="ChEBI" id="CHEBI:30616"/>
    </ligand>
</feature>
<dbReference type="InterPro" id="IPR002646">
    <property type="entry name" value="PolA_pol_head_dom"/>
</dbReference>
<organism evidence="15 16">
    <name type="scientific">Pontibacillus chungwhensis BH030062</name>
    <dbReference type="NCBI Taxonomy" id="1385513"/>
    <lineage>
        <taxon>Bacteria</taxon>
        <taxon>Bacillati</taxon>
        <taxon>Bacillota</taxon>
        <taxon>Bacilli</taxon>
        <taxon>Bacillales</taxon>
        <taxon>Bacillaceae</taxon>
        <taxon>Pontibacillus</taxon>
    </lineage>
</organism>
<evidence type="ECO:0000259" key="12">
    <source>
        <dbReference type="Pfam" id="PF01743"/>
    </source>
</evidence>
<evidence type="ECO:0000256" key="5">
    <source>
        <dbReference type="ARBA" id="ARBA00022723"/>
    </source>
</evidence>
<feature type="binding site" evidence="11">
    <location>
        <position position="164"/>
    </location>
    <ligand>
        <name>CTP</name>
        <dbReference type="ChEBI" id="CHEBI:37563"/>
    </ligand>
</feature>
<evidence type="ECO:0000256" key="10">
    <source>
        <dbReference type="ARBA" id="ARBA00022884"/>
    </source>
</evidence>
<keyword evidence="2 11" id="KW-0808">Transferase</keyword>
<evidence type="ECO:0000256" key="11">
    <source>
        <dbReference type="HAMAP-Rule" id="MF_01263"/>
    </source>
</evidence>
<evidence type="ECO:0000313" key="16">
    <source>
        <dbReference type="Proteomes" id="UP000030153"/>
    </source>
</evidence>
<keyword evidence="4 11" id="KW-0548">Nucleotidyltransferase</keyword>
<evidence type="ECO:0000256" key="4">
    <source>
        <dbReference type="ARBA" id="ARBA00022695"/>
    </source>
</evidence>
<feature type="domain" description="CCA-adding enzyme C-terminal" evidence="14">
    <location>
        <begin position="255"/>
        <end position="394"/>
    </location>
</feature>
<evidence type="ECO:0000256" key="1">
    <source>
        <dbReference type="ARBA" id="ARBA00001946"/>
    </source>
</evidence>
<dbReference type="Gene3D" id="1.10.110.30">
    <property type="match status" value="1"/>
</dbReference>
<feature type="binding site" evidence="11">
    <location>
        <position position="34"/>
    </location>
    <ligand>
        <name>CTP</name>
        <dbReference type="ChEBI" id="CHEBI:37563"/>
    </ligand>
</feature>
<dbReference type="SUPFAM" id="SSF81301">
    <property type="entry name" value="Nucleotidyltransferase"/>
    <property type="match status" value="1"/>
</dbReference>
<dbReference type="GO" id="GO:0001680">
    <property type="term" value="P:tRNA 3'-terminal CCA addition"/>
    <property type="evidence" value="ECO:0007669"/>
    <property type="project" value="UniProtKB-UniRule"/>
</dbReference>
<dbReference type="RefSeq" id="WP_036779356.1">
    <property type="nucleotide sequence ID" value="NZ_AVBG01000001.1"/>
</dbReference>
<feature type="binding site" evidence="11">
    <location>
        <position position="161"/>
    </location>
    <ligand>
        <name>CTP</name>
        <dbReference type="ChEBI" id="CHEBI:37563"/>
    </ligand>
</feature>
<feature type="binding site" evidence="11">
    <location>
        <position position="161"/>
    </location>
    <ligand>
        <name>ATP</name>
        <dbReference type="ChEBI" id="CHEBI:30616"/>
    </ligand>
</feature>
<evidence type="ECO:0000256" key="8">
    <source>
        <dbReference type="ARBA" id="ARBA00022840"/>
    </source>
</evidence>
<keyword evidence="6 11" id="KW-0547">Nucleotide-binding</keyword>
<dbReference type="OrthoDB" id="9805698at2"/>
<comment type="miscellaneous">
    <text evidence="11">A single active site specifically recognizes both ATP and CTP and is responsible for their addition.</text>
</comment>
<feature type="binding site" evidence="11">
    <location>
        <position position="34"/>
    </location>
    <ligand>
        <name>ATP</name>
        <dbReference type="ChEBI" id="CHEBI:30616"/>
    </ligand>
</feature>
<evidence type="ECO:0000256" key="2">
    <source>
        <dbReference type="ARBA" id="ARBA00022679"/>
    </source>
</evidence>
<keyword evidence="9 11" id="KW-0460">Magnesium</keyword>
<feature type="binding site" evidence="11">
    <location>
        <position position="46"/>
    </location>
    <ligand>
        <name>Mg(2+)</name>
        <dbReference type="ChEBI" id="CHEBI:18420"/>
    </ligand>
</feature>
<comment type="subunit">
    <text evidence="11">Homodimer.</text>
</comment>
<protein>
    <recommendedName>
        <fullName evidence="11">CCA-adding enzyme</fullName>
        <ecNumber evidence="11">2.7.7.72</ecNumber>
    </recommendedName>
    <alternativeName>
        <fullName evidence="11">CCA tRNA nucleotidyltransferase</fullName>
    </alternativeName>
    <alternativeName>
        <fullName evidence="11">tRNA CCA-pyrophosphorylase</fullName>
    </alternativeName>
    <alternativeName>
        <fullName evidence="11">tRNA adenylyl-/cytidylyl- transferase</fullName>
    </alternativeName>
    <alternativeName>
        <fullName evidence="11">tRNA nucleotidyltransferase</fullName>
    </alternativeName>
    <alternativeName>
        <fullName evidence="11">tRNA-NT</fullName>
    </alternativeName>
</protein>
<dbReference type="HAMAP" id="MF_01263">
    <property type="entry name" value="CCA_bact_type3"/>
    <property type="match status" value="1"/>
</dbReference>
<dbReference type="SUPFAM" id="SSF81891">
    <property type="entry name" value="Poly A polymerase C-terminal region-like"/>
    <property type="match status" value="1"/>
</dbReference>
<name>A0A0A2V2R5_9BACI</name>
<keyword evidence="16" id="KW-1185">Reference proteome</keyword>
<evidence type="ECO:0000259" key="13">
    <source>
        <dbReference type="Pfam" id="PF12627"/>
    </source>
</evidence>